<evidence type="ECO:0000256" key="11">
    <source>
        <dbReference type="ARBA" id="ARBA00023328"/>
    </source>
</evidence>
<dbReference type="Gene3D" id="2.170.270.10">
    <property type="entry name" value="SET domain"/>
    <property type="match status" value="1"/>
</dbReference>
<dbReference type="GO" id="GO:0005634">
    <property type="term" value="C:nucleus"/>
    <property type="evidence" value="ECO:0007669"/>
    <property type="project" value="UniProtKB-SubCell"/>
</dbReference>
<feature type="domain" description="Post-SET" evidence="18">
    <location>
        <begin position="656"/>
        <end position="672"/>
    </location>
</feature>
<sequence>MCLDLELVNRMEAFDVDTVNDAQMEIGDNGIDDPPMEVNGNGTDGPSDVDSVKSSEITIDLKVSRKFTTSEVKELKRRAKENSFSLFAVEEVSTLKERCLQEGINVDPAMWEMLREDNSAIKYGNSKKKKRKSNTWEVEAILDAKNLASAKPLYLIKWKDWEEVYNSWEPLEHLTGASLLLREFHLARKAAKNSSLSYETFIKFRSTIENLISPSFGDEAVILKITQTPLTHYRYTKSHFKNLKDKIRDLCSPLLNCFENGITAKNYAALIECLIEKLGINREFGDFTGFIDFIEKRKETLNIIRKWEKELVKIETSECGVPVHVENLVDLEGPPPNFTYISKCQADTNLIFIEEDPPLWCECTDDCYSSKDKCCPANNDATFAYTKNSRLWLPPRRPIFECNKKCKCSKDCANRVIQKGRKHRLAIFRTDNECGWGVRALSTIPKGQFVTEYVGEIITVEEAERREKTYTIEGKNYLFDLDFNPEAEGAYVIDASHYGNIAHFINHSCDPNLAVYAAWIDNYNTNLPRIVFFSKRNIRPGEELTFDYHMTDVGPKQSIKQRLLDQLKHNKNLTAEEKQKFEYMLSINLVHASPSSSSTKNDSDDDAESVAASETNHDHSDNEEVPEEIVKAIMSNGDGELKIPTFSRHNFSGSSSRILCKCGASNCRFYLF</sequence>
<dbReference type="SMART" id="SM00468">
    <property type="entry name" value="PreSET"/>
    <property type="match status" value="1"/>
</dbReference>
<dbReference type="PIRSF" id="PIRSF009343">
    <property type="entry name" value="SUV39_SET"/>
    <property type="match status" value="1"/>
</dbReference>
<dbReference type="InterPro" id="IPR003616">
    <property type="entry name" value="Post-SET_dom"/>
</dbReference>
<keyword evidence="7 12" id="KW-0479">Metal-binding</keyword>
<feature type="binding site" evidence="13">
    <location>
        <position position="408"/>
    </location>
    <ligand>
        <name>Zn(2+)</name>
        <dbReference type="ChEBI" id="CHEBI:29105"/>
        <label>3</label>
    </ligand>
</feature>
<keyword evidence="20" id="KW-1185">Reference proteome</keyword>
<dbReference type="SUPFAM" id="SSF54160">
    <property type="entry name" value="Chromo domain-like"/>
    <property type="match status" value="1"/>
</dbReference>
<feature type="region of interest" description="Disordered" evidence="14">
    <location>
        <begin position="593"/>
        <end position="626"/>
    </location>
</feature>
<dbReference type="HOGENOM" id="CLU_020840_8_2_1"/>
<dbReference type="SMART" id="SM00317">
    <property type="entry name" value="SET"/>
    <property type="match status" value="1"/>
</dbReference>
<dbReference type="EnsemblMetazoa" id="tetur04g08120.1">
    <property type="protein sequence ID" value="tetur04g08120.1"/>
    <property type="gene ID" value="tetur04g08120"/>
</dbReference>
<feature type="binding site" evidence="13">
    <location>
        <position position="402"/>
    </location>
    <ligand>
        <name>Zn(2+)</name>
        <dbReference type="ChEBI" id="CHEBI:29105"/>
        <label>2</label>
    </ligand>
</feature>
<dbReference type="STRING" id="32264.T1K3C0"/>
<dbReference type="CDD" id="cd00024">
    <property type="entry name" value="CD_CSD"/>
    <property type="match status" value="1"/>
</dbReference>
<dbReference type="EMBL" id="CAEY01001378">
    <property type="status" value="NOT_ANNOTATED_CDS"/>
    <property type="molecule type" value="Genomic_DNA"/>
</dbReference>
<keyword evidence="11" id="KW-0137">Centromere</keyword>
<dbReference type="Pfam" id="PF00856">
    <property type="entry name" value="SET"/>
    <property type="match status" value="1"/>
</dbReference>
<dbReference type="Pfam" id="PF05033">
    <property type="entry name" value="Pre-SET"/>
    <property type="match status" value="1"/>
</dbReference>
<evidence type="ECO:0000313" key="20">
    <source>
        <dbReference type="Proteomes" id="UP000015104"/>
    </source>
</evidence>
<feature type="binding site" evidence="13">
    <location>
        <position position="406"/>
    </location>
    <ligand>
        <name>Zn(2+)</name>
        <dbReference type="ChEBI" id="CHEBI:29105"/>
        <label>2</label>
    </ligand>
</feature>
<dbReference type="PROSITE" id="PS50280">
    <property type="entry name" value="SET"/>
    <property type="match status" value="1"/>
</dbReference>
<evidence type="ECO:0000259" key="18">
    <source>
        <dbReference type="PROSITE" id="PS50868"/>
    </source>
</evidence>
<feature type="binding site" evidence="13">
    <location>
        <position position="412"/>
    </location>
    <ligand>
        <name>Zn(2+)</name>
        <dbReference type="ChEBI" id="CHEBI:29105"/>
        <label>3</label>
    </ligand>
</feature>
<dbReference type="SUPFAM" id="SSF82199">
    <property type="entry name" value="SET domain"/>
    <property type="match status" value="1"/>
</dbReference>
<evidence type="ECO:0000256" key="2">
    <source>
        <dbReference type="ARBA" id="ARBA00004584"/>
    </source>
</evidence>
<dbReference type="GO" id="GO:0000775">
    <property type="term" value="C:chromosome, centromeric region"/>
    <property type="evidence" value="ECO:0007669"/>
    <property type="project" value="UniProtKB-SubCell"/>
</dbReference>
<feature type="binding site" evidence="13">
    <location>
        <position position="509"/>
    </location>
    <ligand>
        <name>Zn(2+)</name>
        <dbReference type="ChEBI" id="CHEBI:29105"/>
        <label>4</label>
    </ligand>
</feature>
<evidence type="ECO:0000259" key="16">
    <source>
        <dbReference type="PROSITE" id="PS50280"/>
    </source>
</evidence>
<dbReference type="GO" id="GO:0140949">
    <property type="term" value="F:histone H3K9 trimethyltransferase activity"/>
    <property type="evidence" value="ECO:0007669"/>
    <property type="project" value="UniProtKB-EC"/>
</dbReference>
<dbReference type="PROSITE" id="PS50013">
    <property type="entry name" value="CHROMO_2"/>
    <property type="match status" value="1"/>
</dbReference>
<feature type="domain" description="SET" evidence="16">
    <location>
        <begin position="423"/>
        <end position="549"/>
    </location>
</feature>
<comment type="catalytic activity">
    <reaction evidence="12">
        <text>L-lysyl(9)-[histone H3] + 3 S-adenosyl-L-methionine = N(6),N(6),N(6)-trimethyl-L-lysyl(9)-[histone H3] + 3 S-adenosyl-L-homocysteine + 3 H(+)</text>
        <dbReference type="Rhea" id="RHEA:60276"/>
        <dbReference type="Rhea" id="RHEA-COMP:15538"/>
        <dbReference type="Rhea" id="RHEA-COMP:15546"/>
        <dbReference type="ChEBI" id="CHEBI:15378"/>
        <dbReference type="ChEBI" id="CHEBI:29969"/>
        <dbReference type="ChEBI" id="CHEBI:57856"/>
        <dbReference type="ChEBI" id="CHEBI:59789"/>
        <dbReference type="ChEBI" id="CHEBI:61961"/>
        <dbReference type="EC" id="2.1.1.355"/>
    </reaction>
</comment>
<keyword evidence="9 12" id="KW-0156">Chromatin regulator</keyword>
<comment type="subcellular location">
    <subcellularLocation>
        <location evidence="2">Chromosome</location>
        <location evidence="2">Centromere</location>
    </subcellularLocation>
    <subcellularLocation>
        <location evidence="1 12">Nucleus</location>
    </subcellularLocation>
</comment>
<evidence type="ECO:0000256" key="12">
    <source>
        <dbReference type="PIRNR" id="PIRNR009343"/>
    </source>
</evidence>
<dbReference type="EC" id="2.1.1.355" evidence="12"/>
<evidence type="ECO:0000256" key="13">
    <source>
        <dbReference type="PIRSR" id="PIRSR009343-2"/>
    </source>
</evidence>
<feature type="binding site" evidence="13">
    <location>
        <position position="402"/>
    </location>
    <ligand>
        <name>Zn(2+)</name>
        <dbReference type="ChEBI" id="CHEBI:29105"/>
        <label>3</label>
    </ligand>
</feature>
<evidence type="ECO:0000313" key="19">
    <source>
        <dbReference type="EnsemblMetazoa" id="tetur04g08120.1"/>
    </source>
</evidence>
<feature type="binding site" evidence="13">
    <location>
        <position position="374"/>
    </location>
    <ligand>
        <name>Zn(2+)</name>
        <dbReference type="ChEBI" id="CHEBI:29105"/>
        <label>1</label>
    </ligand>
</feature>
<dbReference type="Proteomes" id="UP000015104">
    <property type="component" value="Unassembled WGS sequence"/>
</dbReference>
<comment type="similarity">
    <text evidence="12">Belongs to the class V-like SAM-binding methyltransferase superfamily. Histone-lysine methyltransferase family. Suvar3-9 subfamily.</text>
</comment>
<dbReference type="InterPro" id="IPR046341">
    <property type="entry name" value="SET_dom_sf"/>
</dbReference>
<dbReference type="InterPro" id="IPR011381">
    <property type="entry name" value="H3-K9_MeTrfase_SUV39H1/2-like"/>
</dbReference>
<dbReference type="GO" id="GO:0032259">
    <property type="term" value="P:methylation"/>
    <property type="evidence" value="ECO:0007669"/>
    <property type="project" value="UniProtKB-KW"/>
</dbReference>
<keyword evidence="10 12" id="KW-0539">Nucleus</keyword>
<dbReference type="PROSITE" id="PS00598">
    <property type="entry name" value="CHROMO_1"/>
    <property type="match status" value="1"/>
</dbReference>
<proteinExistence type="inferred from homology"/>
<dbReference type="PROSITE" id="PS50868">
    <property type="entry name" value="POST_SET"/>
    <property type="match status" value="1"/>
</dbReference>
<evidence type="ECO:0000256" key="7">
    <source>
        <dbReference type="ARBA" id="ARBA00022723"/>
    </source>
</evidence>
<evidence type="ECO:0000256" key="5">
    <source>
        <dbReference type="ARBA" id="ARBA00022679"/>
    </source>
</evidence>
<organism evidence="19 20">
    <name type="scientific">Tetranychus urticae</name>
    <name type="common">Two-spotted spider mite</name>
    <dbReference type="NCBI Taxonomy" id="32264"/>
    <lineage>
        <taxon>Eukaryota</taxon>
        <taxon>Metazoa</taxon>
        <taxon>Ecdysozoa</taxon>
        <taxon>Arthropoda</taxon>
        <taxon>Chelicerata</taxon>
        <taxon>Arachnida</taxon>
        <taxon>Acari</taxon>
        <taxon>Acariformes</taxon>
        <taxon>Trombidiformes</taxon>
        <taxon>Prostigmata</taxon>
        <taxon>Eleutherengona</taxon>
        <taxon>Raphignathae</taxon>
        <taxon>Tetranychoidea</taxon>
        <taxon>Tetranychidae</taxon>
        <taxon>Tetranychus</taxon>
    </lineage>
</organism>
<evidence type="ECO:0000256" key="8">
    <source>
        <dbReference type="ARBA" id="ARBA00022833"/>
    </source>
</evidence>
<dbReference type="InterPro" id="IPR023780">
    <property type="entry name" value="Chromo_domain"/>
</dbReference>
<dbReference type="GO" id="GO:0008270">
    <property type="term" value="F:zinc ion binding"/>
    <property type="evidence" value="ECO:0007669"/>
    <property type="project" value="UniProtKB-UniRule"/>
</dbReference>
<dbReference type="InterPro" id="IPR023779">
    <property type="entry name" value="Chromodomain_CS"/>
</dbReference>
<reference evidence="19" key="2">
    <citation type="submission" date="2015-06" db="UniProtKB">
        <authorList>
            <consortium name="EnsemblMetazoa"/>
        </authorList>
    </citation>
    <scope>IDENTIFICATION</scope>
</reference>
<evidence type="ECO:0000256" key="14">
    <source>
        <dbReference type="SAM" id="MobiDB-lite"/>
    </source>
</evidence>
<feature type="binding site" evidence="13">
    <location>
        <position position="361"/>
    </location>
    <ligand>
        <name>Zn(2+)</name>
        <dbReference type="ChEBI" id="CHEBI:29105"/>
        <label>2</label>
    </ligand>
</feature>
<protein>
    <recommendedName>
        <fullName evidence="12">Histone-lysine N-methyltransferase</fullName>
        <ecNumber evidence="12">2.1.1.355</ecNumber>
    </recommendedName>
</protein>
<dbReference type="PANTHER" id="PTHR46223:SF4">
    <property type="entry name" value="HISTONE-LYSINE N-METHYLTRANSFERASE-RELATED"/>
    <property type="match status" value="1"/>
</dbReference>
<name>T1K3C0_TETUR</name>
<dbReference type="InterPro" id="IPR001214">
    <property type="entry name" value="SET_dom"/>
</dbReference>
<feature type="binding site" evidence="13">
    <location>
        <position position="363"/>
    </location>
    <ligand>
        <name>Zn(2+)</name>
        <dbReference type="ChEBI" id="CHEBI:29105"/>
        <label>1</label>
    </ligand>
</feature>
<evidence type="ECO:0000256" key="3">
    <source>
        <dbReference type="ARBA" id="ARBA00022454"/>
    </source>
</evidence>
<dbReference type="PANTHER" id="PTHR46223">
    <property type="entry name" value="HISTONE-LYSINE N-METHYLTRANSFERASE SUV39H"/>
    <property type="match status" value="1"/>
</dbReference>
<keyword evidence="6 12" id="KW-0949">S-adenosyl-L-methionine</keyword>
<keyword evidence="3" id="KW-0158">Chromosome</keyword>
<keyword evidence="4 12" id="KW-0489">Methyltransferase</keyword>
<dbReference type="SMART" id="SM00298">
    <property type="entry name" value="CHROMO"/>
    <property type="match status" value="1"/>
</dbReference>
<dbReference type="InterPro" id="IPR050973">
    <property type="entry name" value="H3K9_Histone-Lys_N-MTase"/>
</dbReference>
<reference evidence="20" key="1">
    <citation type="submission" date="2011-08" db="EMBL/GenBank/DDBJ databases">
        <authorList>
            <person name="Rombauts S."/>
        </authorList>
    </citation>
    <scope>NUCLEOTIDE SEQUENCE</scope>
    <source>
        <strain evidence="20">London</strain>
    </source>
</reference>
<evidence type="ECO:0000256" key="9">
    <source>
        <dbReference type="ARBA" id="ARBA00022853"/>
    </source>
</evidence>
<dbReference type="CDD" id="cd10542">
    <property type="entry name" value="SET_SUV39H"/>
    <property type="match status" value="1"/>
</dbReference>
<evidence type="ECO:0000256" key="6">
    <source>
        <dbReference type="ARBA" id="ARBA00022691"/>
    </source>
</evidence>
<evidence type="ECO:0000256" key="10">
    <source>
        <dbReference type="ARBA" id="ARBA00023242"/>
    </source>
</evidence>
<dbReference type="InterPro" id="IPR016197">
    <property type="entry name" value="Chromo-like_dom_sf"/>
</dbReference>
<keyword evidence="8 12" id="KW-0862">Zinc</keyword>
<evidence type="ECO:0000259" key="17">
    <source>
        <dbReference type="PROSITE" id="PS50867"/>
    </source>
</evidence>
<accession>T1K3C0</accession>
<feature type="domain" description="Chromo" evidence="15">
    <location>
        <begin position="136"/>
        <end position="196"/>
    </location>
</feature>
<dbReference type="AlphaFoldDB" id="T1K3C0"/>
<evidence type="ECO:0000256" key="4">
    <source>
        <dbReference type="ARBA" id="ARBA00022603"/>
    </source>
</evidence>
<keyword evidence="5 12" id="KW-0808">Transferase</keyword>
<dbReference type="InterPro" id="IPR000953">
    <property type="entry name" value="Chromo/chromo_shadow_dom"/>
</dbReference>
<dbReference type="PROSITE" id="PS50867">
    <property type="entry name" value="PRE_SET"/>
    <property type="match status" value="1"/>
</dbReference>
<dbReference type="InterPro" id="IPR007728">
    <property type="entry name" value="Pre-SET_dom"/>
</dbReference>
<dbReference type="Pfam" id="PF00385">
    <property type="entry name" value="Chromo"/>
    <property type="match status" value="1"/>
</dbReference>
<evidence type="ECO:0000256" key="1">
    <source>
        <dbReference type="ARBA" id="ARBA00004123"/>
    </source>
</evidence>
<evidence type="ECO:0000259" key="15">
    <source>
        <dbReference type="PROSITE" id="PS50013"/>
    </source>
</evidence>
<feature type="binding site" evidence="13">
    <location>
        <position position="375"/>
    </location>
    <ligand>
        <name>Zn(2+)</name>
        <dbReference type="ChEBI" id="CHEBI:29105"/>
        <label>2</label>
    </ligand>
</feature>
<feature type="binding site" evidence="13">
    <location>
        <position position="361"/>
    </location>
    <ligand>
        <name>Zn(2+)</name>
        <dbReference type="ChEBI" id="CHEBI:29105"/>
        <label>1</label>
    </ligand>
</feature>
<dbReference type="Gene3D" id="2.40.50.40">
    <property type="match status" value="1"/>
</dbReference>
<dbReference type="eggNOG" id="KOG1082">
    <property type="taxonomic scope" value="Eukaryota"/>
</dbReference>
<feature type="region of interest" description="Disordered" evidence="14">
    <location>
        <begin position="29"/>
        <end position="51"/>
    </location>
</feature>
<feature type="domain" description="Pre-SET" evidence="17">
    <location>
        <begin position="359"/>
        <end position="420"/>
    </location>
</feature>